<keyword evidence="2" id="KW-1185">Reference proteome</keyword>
<reference evidence="1" key="1">
    <citation type="journal article" date="2014" name="Int. J. Syst. Evol. Microbiol.">
        <title>Complete genome sequence of Corynebacterium casei LMG S-19264T (=DSM 44701T), isolated from a smear-ripened cheese.</title>
        <authorList>
            <consortium name="US DOE Joint Genome Institute (JGI-PGF)"/>
            <person name="Walter F."/>
            <person name="Albersmeier A."/>
            <person name="Kalinowski J."/>
            <person name="Ruckert C."/>
        </authorList>
    </citation>
    <scope>NUCLEOTIDE SEQUENCE</scope>
    <source>
        <strain evidence="1">CGMCC 1.15966</strain>
    </source>
</reference>
<dbReference type="AlphaFoldDB" id="A0A8H9KVA1"/>
<gene>
    <name evidence="1" type="ORF">GCM10011516_14730</name>
</gene>
<sequence length="86" mass="9764">MLANLLTRSFIVFSLTKKIPNQYSVGLVLIQLAVLSLINQRIADSFAIGKMSGCLTTEIVNLTRNSWFLKIKLFFRIDVVRECDGR</sequence>
<evidence type="ECO:0000313" key="1">
    <source>
        <dbReference type="EMBL" id="GGE18155.1"/>
    </source>
</evidence>
<proteinExistence type="predicted"/>
<dbReference type="Proteomes" id="UP000614460">
    <property type="component" value="Unassembled WGS sequence"/>
</dbReference>
<dbReference type="EMBL" id="BMKM01000003">
    <property type="protein sequence ID" value="GGE18155.1"/>
    <property type="molecule type" value="Genomic_DNA"/>
</dbReference>
<name>A0A8H9KVA1_9SPHI</name>
<accession>A0A8H9KVA1</accession>
<protein>
    <submittedName>
        <fullName evidence="1">Uncharacterized protein</fullName>
    </submittedName>
</protein>
<comment type="caution">
    <text evidence="1">The sequence shown here is derived from an EMBL/GenBank/DDBJ whole genome shotgun (WGS) entry which is preliminary data.</text>
</comment>
<organism evidence="1 2">
    <name type="scientific">Sphingobacterium cellulitidis</name>
    <dbReference type="NCBI Taxonomy" id="1768011"/>
    <lineage>
        <taxon>Bacteria</taxon>
        <taxon>Pseudomonadati</taxon>
        <taxon>Bacteroidota</taxon>
        <taxon>Sphingobacteriia</taxon>
        <taxon>Sphingobacteriales</taxon>
        <taxon>Sphingobacteriaceae</taxon>
        <taxon>Sphingobacterium</taxon>
    </lineage>
</organism>
<reference evidence="1" key="2">
    <citation type="submission" date="2020-09" db="EMBL/GenBank/DDBJ databases">
        <authorList>
            <person name="Sun Q."/>
            <person name="Zhou Y."/>
        </authorList>
    </citation>
    <scope>NUCLEOTIDE SEQUENCE</scope>
    <source>
        <strain evidence="1">CGMCC 1.15966</strain>
    </source>
</reference>
<evidence type="ECO:0000313" key="2">
    <source>
        <dbReference type="Proteomes" id="UP000614460"/>
    </source>
</evidence>